<evidence type="ECO:0000313" key="1">
    <source>
        <dbReference type="EMBL" id="GAA4823595.1"/>
    </source>
</evidence>
<reference evidence="2" key="1">
    <citation type="journal article" date="2019" name="Int. J. Syst. Evol. Microbiol.">
        <title>The Global Catalogue of Microorganisms (GCM) 10K type strain sequencing project: providing services to taxonomists for standard genome sequencing and annotation.</title>
        <authorList>
            <consortium name="The Broad Institute Genomics Platform"/>
            <consortium name="The Broad Institute Genome Sequencing Center for Infectious Disease"/>
            <person name="Wu L."/>
            <person name="Ma J."/>
        </authorList>
    </citation>
    <scope>NUCLEOTIDE SEQUENCE [LARGE SCALE GENOMIC DNA]</scope>
    <source>
        <strain evidence="2">JCM 18542</strain>
    </source>
</reference>
<proteinExistence type="predicted"/>
<dbReference type="Proteomes" id="UP001500839">
    <property type="component" value="Unassembled WGS sequence"/>
</dbReference>
<gene>
    <name evidence="1" type="ORF">GCM10023353_35480</name>
</gene>
<accession>A0ABP9CZJ8</accession>
<name>A0ABP9CZJ8_9ACTN</name>
<dbReference type="RefSeq" id="WP_200173579.1">
    <property type="nucleotide sequence ID" value="NZ_BAABKQ010000001.1"/>
</dbReference>
<evidence type="ECO:0000313" key="2">
    <source>
        <dbReference type="Proteomes" id="UP001500839"/>
    </source>
</evidence>
<sequence length="62" mass="5756">MADGSMGALSSIDAGTLTPVATDFGNMVQGAFAAISGSLGVAESGSVGIAQLLGAGLASIGN</sequence>
<protein>
    <submittedName>
        <fullName evidence="1">Uncharacterized protein</fullName>
    </submittedName>
</protein>
<dbReference type="EMBL" id="BAABKQ010000001">
    <property type="protein sequence ID" value="GAA4823595.1"/>
    <property type="molecule type" value="Genomic_DNA"/>
</dbReference>
<organism evidence="1 2">
    <name type="scientific">Tomitella cavernea</name>
    <dbReference type="NCBI Taxonomy" id="1387982"/>
    <lineage>
        <taxon>Bacteria</taxon>
        <taxon>Bacillati</taxon>
        <taxon>Actinomycetota</taxon>
        <taxon>Actinomycetes</taxon>
        <taxon>Mycobacteriales</taxon>
        <taxon>Tomitella</taxon>
    </lineage>
</organism>
<keyword evidence="2" id="KW-1185">Reference proteome</keyword>
<comment type="caution">
    <text evidence="1">The sequence shown here is derived from an EMBL/GenBank/DDBJ whole genome shotgun (WGS) entry which is preliminary data.</text>
</comment>